<gene>
    <name evidence="3" type="ORF">GCM10023226_18930</name>
</gene>
<organism evidence="3 4">
    <name type="scientific">Nocardioides nanhaiensis</name>
    <dbReference type="NCBI Taxonomy" id="1476871"/>
    <lineage>
        <taxon>Bacteria</taxon>
        <taxon>Bacillati</taxon>
        <taxon>Actinomycetota</taxon>
        <taxon>Actinomycetes</taxon>
        <taxon>Propionibacteriales</taxon>
        <taxon>Nocardioidaceae</taxon>
        <taxon>Nocardioides</taxon>
    </lineage>
</organism>
<dbReference type="Gene3D" id="3.40.190.10">
    <property type="entry name" value="Periplasmic binding protein-like II"/>
    <property type="match status" value="1"/>
</dbReference>
<feature type="domain" description="ABC-type glycine betaine transport system substrate-binding" evidence="2">
    <location>
        <begin position="44"/>
        <end position="316"/>
    </location>
</feature>
<dbReference type="CDD" id="cd13611">
    <property type="entry name" value="PBP2_YehZ"/>
    <property type="match status" value="1"/>
</dbReference>
<evidence type="ECO:0000313" key="3">
    <source>
        <dbReference type="EMBL" id="GAA4681979.1"/>
    </source>
</evidence>
<dbReference type="EMBL" id="BAABIM010000002">
    <property type="protein sequence ID" value="GAA4681979.1"/>
    <property type="molecule type" value="Genomic_DNA"/>
</dbReference>
<feature type="chain" id="PRO_5046139743" evidence="1">
    <location>
        <begin position="21"/>
        <end position="320"/>
    </location>
</feature>
<sequence>MHTRKVLAASGALIMTLGLAACGGDDGGGGGGGGDTAGLLDGASITVGSKDFDEQLILGNISKLALENAGADVTDQINTGGTDVARAALVNGEIDTYWEYNGTAWISFFQETEPIADRIEQYEVVRDRDLEENDLHWLAPADFNNTYALAYQADAADDLGNPETLSDLATLIEEDPDAATLCVESEFSARDDGLPGMEATYGYQFPSDNVTVLDTAIVYSAAAEGDPCNFGEVFTSDGRVSALDLVVLEDDEGFFPLYNPSPVFTDDVYAEYGDELTEIFDPISAALTQEEMTALNERVSVDLEDPADVAEDWLSENDFI</sequence>
<accession>A0ABP8W6C9</accession>
<dbReference type="Pfam" id="PF04069">
    <property type="entry name" value="OpuAC"/>
    <property type="match status" value="1"/>
</dbReference>
<dbReference type="Proteomes" id="UP001500621">
    <property type="component" value="Unassembled WGS sequence"/>
</dbReference>
<protein>
    <submittedName>
        <fullName evidence="3">Glycine betaine ABC transporter substrate-binding protein</fullName>
    </submittedName>
</protein>
<name>A0ABP8W6C9_9ACTN</name>
<keyword evidence="4" id="KW-1185">Reference proteome</keyword>
<comment type="caution">
    <text evidence="3">The sequence shown here is derived from an EMBL/GenBank/DDBJ whole genome shotgun (WGS) entry which is preliminary data.</text>
</comment>
<dbReference type="InterPro" id="IPR007210">
    <property type="entry name" value="ABC_Gly_betaine_transp_sub-bd"/>
</dbReference>
<reference evidence="4" key="1">
    <citation type="journal article" date="2019" name="Int. J. Syst. Evol. Microbiol.">
        <title>The Global Catalogue of Microorganisms (GCM) 10K type strain sequencing project: providing services to taxonomists for standard genome sequencing and annotation.</title>
        <authorList>
            <consortium name="The Broad Institute Genomics Platform"/>
            <consortium name="The Broad Institute Genome Sequencing Center for Infectious Disease"/>
            <person name="Wu L."/>
            <person name="Ma J."/>
        </authorList>
    </citation>
    <scope>NUCLEOTIDE SEQUENCE [LARGE SCALE GENOMIC DNA]</scope>
    <source>
        <strain evidence="4">JCM 18127</strain>
    </source>
</reference>
<feature type="signal peptide" evidence="1">
    <location>
        <begin position="1"/>
        <end position="20"/>
    </location>
</feature>
<evidence type="ECO:0000313" key="4">
    <source>
        <dbReference type="Proteomes" id="UP001500621"/>
    </source>
</evidence>
<dbReference type="PROSITE" id="PS51257">
    <property type="entry name" value="PROKAR_LIPOPROTEIN"/>
    <property type="match status" value="1"/>
</dbReference>
<proteinExistence type="predicted"/>
<evidence type="ECO:0000256" key="1">
    <source>
        <dbReference type="SAM" id="SignalP"/>
    </source>
</evidence>
<dbReference type="SUPFAM" id="SSF53850">
    <property type="entry name" value="Periplasmic binding protein-like II"/>
    <property type="match status" value="1"/>
</dbReference>
<dbReference type="RefSeq" id="WP_345265102.1">
    <property type="nucleotide sequence ID" value="NZ_BAABIM010000002.1"/>
</dbReference>
<dbReference type="Gene3D" id="3.40.190.120">
    <property type="entry name" value="Osmoprotection protein (prox), domain 2"/>
    <property type="match status" value="1"/>
</dbReference>
<evidence type="ECO:0000259" key="2">
    <source>
        <dbReference type="Pfam" id="PF04069"/>
    </source>
</evidence>
<keyword evidence="1" id="KW-0732">Signal</keyword>